<keyword evidence="1" id="KW-0808">Transferase</keyword>
<dbReference type="GO" id="GO:0016740">
    <property type="term" value="F:transferase activity"/>
    <property type="evidence" value="ECO:0007669"/>
    <property type="project" value="UniProtKB-KW"/>
</dbReference>
<protein>
    <submittedName>
        <fullName evidence="1">Sulfotransferase family protein</fullName>
    </submittedName>
</protein>
<accession>A0A6S6XYG6</accession>
<dbReference type="EMBL" id="LR778301">
    <property type="protein sequence ID" value="CAB1369407.1"/>
    <property type="molecule type" value="Genomic_DNA"/>
</dbReference>
<dbReference type="Pfam" id="PF13469">
    <property type="entry name" value="Sulfotransfer_3"/>
    <property type="match status" value="1"/>
</dbReference>
<dbReference type="PANTHER" id="PTHR36451:SF1">
    <property type="entry name" value="OMEGA-HYDROXY-BETA-DIHYDROMENAQUINONE-9 SULFOTRANSFERASE STF3"/>
    <property type="match status" value="1"/>
</dbReference>
<dbReference type="OrthoDB" id="9777890at2"/>
<dbReference type="KEGG" id="doe:DENOEST_2242"/>
<name>A0A6S6XYG6_9PROT</name>
<dbReference type="InterPro" id="IPR027417">
    <property type="entry name" value="P-loop_NTPase"/>
</dbReference>
<reference evidence="1 2" key="1">
    <citation type="submission" date="2020-03" db="EMBL/GenBank/DDBJ databases">
        <authorList>
            <consortium name="Genoscope - CEA"/>
            <person name="William W."/>
        </authorList>
    </citation>
    <scope>NUCLEOTIDE SEQUENCE [LARGE SCALE GENOMIC DNA]</scope>
    <source>
        <strain evidence="2">DSM 16959</strain>
    </source>
</reference>
<dbReference type="AlphaFoldDB" id="A0A6S6XYG6"/>
<dbReference type="Gene3D" id="3.40.50.300">
    <property type="entry name" value="P-loop containing nucleotide triphosphate hydrolases"/>
    <property type="match status" value="1"/>
</dbReference>
<dbReference type="SUPFAM" id="SSF52540">
    <property type="entry name" value="P-loop containing nucleoside triphosphate hydrolases"/>
    <property type="match status" value="1"/>
</dbReference>
<keyword evidence="2" id="KW-1185">Reference proteome</keyword>
<evidence type="ECO:0000313" key="2">
    <source>
        <dbReference type="Proteomes" id="UP000515733"/>
    </source>
</evidence>
<organism evidence="1 2">
    <name type="scientific">Denitratisoma oestradiolicum</name>
    <dbReference type="NCBI Taxonomy" id="311182"/>
    <lineage>
        <taxon>Bacteria</taxon>
        <taxon>Pseudomonadati</taxon>
        <taxon>Pseudomonadota</taxon>
        <taxon>Betaproteobacteria</taxon>
        <taxon>Nitrosomonadales</taxon>
        <taxon>Sterolibacteriaceae</taxon>
        <taxon>Denitratisoma</taxon>
    </lineage>
</organism>
<sequence length="421" mass="48952">MSDSTLDWQPPPRPEWLARFNAEGQHTDLRSLVPLNADELIDTACRRTGLSDFGDNRWREPFEVLLKALEDEADLHYFGRLMTRNDLLIWLQALLGVQAAFTAHPEIADEVVDRPVIIAGLSRSGTSILFELLSQDSRFGLPRHWEMMFPYPPPERATYDTDPRIEHCQHLITQWNRVAPTYATMHEMDARLPNECIIAQACTFISEYIPFLFQVPSYMAWLGSKADWEYPYQFYKKLLQLWQWRNPRQHWLLKAPSHLNYLPTLFKVFPDAQVLLTHRDPLQAQASVTNLAGTFYWMRSDKPLDVAAFEGLLSPRHMAARLDQVIDWLESGSIPKKQCSNSLYADLVKHPLQALHKVYRQIGLSLDGEAERRMVHYLQNKPQGKFGAHRYGVGESDEVRRKRTLFRRYQAYFEVPDEAVI</sequence>
<dbReference type="InterPro" id="IPR052736">
    <property type="entry name" value="Stf3_sulfotransferase"/>
</dbReference>
<gene>
    <name evidence="1" type="ORF">DENOEST_2242</name>
</gene>
<proteinExistence type="predicted"/>
<dbReference type="RefSeq" id="WP_145772094.1">
    <property type="nucleotide sequence ID" value="NZ_LR778301.1"/>
</dbReference>
<evidence type="ECO:0000313" key="1">
    <source>
        <dbReference type="EMBL" id="CAB1369407.1"/>
    </source>
</evidence>
<dbReference type="Proteomes" id="UP000515733">
    <property type="component" value="Chromosome"/>
</dbReference>
<dbReference type="PANTHER" id="PTHR36451">
    <property type="entry name" value="PAPS-DEPENDENT SULFOTRANSFERASE STF3"/>
    <property type="match status" value="1"/>
</dbReference>